<dbReference type="Proteomes" id="UP000799118">
    <property type="component" value="Unassembled WGS sequence"/>
</dbReference>
<keyword evidence="4" id="KW-1185">Reference proteome</keyword>
<protein>
    <submittedName>
        <fullName evidence="3">Uncharacterized protein</fullName>
    </submittedName>
</protein>
<evidence type="ECO:0000313" key="4">
    <source>
        <dbReference type="Proteomes" id="UP000799118"/>
    </source>
</evidence>
<proteinExistence type="predicted"/>
<evidence type="ECO:0000313" key="2">
    <source>
        <dbReference type="EMBL" id="KAE9386680.1"/>
    </source>
</evidence>
<evidence type="ECO:0000313" key="3">
    <source>
        <dbReference type="EMBL" id="KAE9394455.1"/>
    </source>
</evidence>
<name>A0A6A4HBH5_9AGAR</name>
<dbReference type="OrthoDB" id="2951858at2759"/>
<feature type="compositionally biased region" description="Basic and acidic residues" evidence="1">
    <location>
        <begin position="90"/>
        <end position="115"/>
    </location>
</feature>
<sequence length="125" mass="14304">MSTKANVLWKYFHKGEKQNSAHYATYCLGCLNNAKESLREDYEERVRDADEATRFNEEQKWFDDACQAVPSVRGDKHAFIAHLIGSKANKECEHASEEAKSEARAQRHAERDTASKKAPRTTQTK</sequence>
<dbReference type="EMBL" id="ML769857">
    <property type="protein sequence ID" value="KAE9386680.1"/>
    <property type="molecule type" value="Genomic_DNA"/>
</dbReference>
<accession>A0A6A4HBH5</accession>
<organism evidence="3 4">
    <name type="scientific">Gymnopus androsaceus JB14</name>
    <dbReference type="NCBI Taxonomy" id="1447944"/>
    <lineage>
        <taxon>Eukaryota</taxon>
        <taxon>Fungi</taxon>
        <taxon>Dikarya</taxon>
        <taxon>Basidiomycota</taxon>
        <taxon>Agaricomycotina</taxon>
        <taxon>Agaricomycetes</taxon>
        <taxon>Agaricomycetidae</taxon>
        <taxon>Agaricales</taxon>
        <taxon>Marasmiineae</taxon>
        <taxon>Omphalotaceae</taxon>
        <taxon>Gymnopus</taxon>
    </lineage>
</organism>
<dbReference type="EMBL" id="ML769549">
    <property type="protein sequence ID" value="KAE9394455.1"/>
    <property type="molecule type" value="Genomic_DNA"/>
</dbReference>
<feature type="region of interest" description="Disordered" evidence="1">
    <location>
        <begin position="90"/>
        <end position="125"/>
    </location>
</feature>
<gene>
    <name evidence="2" type="ORF">BT96DRAFT_1005849</name>
    <name evidence="3" type="ORF">BT96DRAFT_998469</name>
</gene>
<dbReference type="AlphaFoldDB" id="A0A6A4HBH5"/>
<reference evidence="3" key="1">
    <citation type="journal article" date="2019" name="Environ. Microbiol.">
        <title>Fungal ecological strategies reflected in gene transcription - a case study of two litter decomposers.</title>
        <authorList>
            <person name="Barbi F."/>
            <person name="Kohler A."/>
            <person name="Barry K."/>
            <person name="Baskaran P."/>
            <person name="Daum C."/>
            <person name="Fauchery L."/>
            <person name="Ihrmark K."/>
            <person name="Kuo A."/>
            <person name="LaButti K."/>
            <person name="Lipzen A."/>
            <person name="Morin E."/>
            <person name="Grigoriev I.V."/>
            <person name="Henrissat B."/>
            <person name="Lindahl B."/>
            <person name="Martin F."/>
        </authorList>
    </citation>
    <scope>NUCLEOTIDE SEQUENCE</scope>
    <source>
        <strain evidence="3">JB14</strain>
    </source>
</reference>
<evidence type="ECO:0000256" key="1">
    <source>
        <dbReference type="SAM" id="MobiDB-lite"/>
    </source>
</evidence>